<proteinExistence type="predicted"/>
<gene>
    <name evidence="2" type="ORF">AWR27_01515</name>
</gene>
<dbReference type="RefSeq" id="WP_077129565.1">
    <property type="nucleotide sequence ID" value="NZ_CP014263.1"/>
</dbReference>
<sequence length="103" mass="12087">MSWLATICVEFVPFLQTFDYDAVRMIEKMAKHPFAWIRWGQLGVLTGAAISTWRRDFDDDLANTPKLWLVIPVVAISNFVNGMLLYLYLTERWKEQSNDEQSR</sequence>
<feature type="transmembrane region" description="Helical" evidence="1">
    <location>
        <begin position="67"/>
        <end position="89"/>
    </location>
</feature>
<dbReference type="KEGG" id="smon:AWR27_01515"/>
<organism evidence="2 3">
    <name type="scientific">Spirosoma montaniterrae</name>
    <dbReference type="NCBI Taxonomy" id="1178516"/>
    <lineage>
        <taxon>Bacteria</taxon>
        <taxon>Pseudomonadati</taxon>
        <taxon>Bacteroidota</taxon>
        <taxon>Cytophagia</taxon>
        <taxon>Cytophagales</taxon>
        <taxon>Cytophagaceae</taxon>
        <taxon>Spirosoma</taxon>
    </lineage>
</organism>
<dbReference type="EMBL" id="CP014263">
    <property type="protein sequence ID" value="AQG78143.1"/>
    <property type="molecule type" value="Genomic_DNA"/>
</dbReference>
<evidence type="ECO:0000313" key="3">
    <source>
        <dbReference type="Proteomes" id="UP000187941"/>
    </source>
</evidence>
<dbReference type="AlphaFoldDB" id="A0A1P9WS23"/>
<keyword evidence="1" id="KW-0812">Transmembrane</keyword>
<dbReference type="Proteomes" id="UP000187941">
    <property type="component" value="Chromosome"/>
</dbReference>
<reference evidence="2 3" key="1">
    <citation type="submission" date="2016-01" db="EMBL/GenBank/DDBJ databases">
        <authorList>
            <person name="Oliw E.H."/>
        </authorList>
    </citation>
    <scope>NUCLEOTIDE SEQUENCE [LARGE SCALE GENOMIC DNA]</scope>
    <source>
        <strain evidence="2 3">DY10</strain>
    </source>
</reference>
<keyword evidence="1" id="KW-1133">Transmembrane helix</keyword>
<keyword evidence="1" id="KW-0472">Membrane</keyword>
<evidence type="ECO:0000313" key="2">
    <source>
        <dbReference type="EMBL" id="AQG78143.1"/>
    </source>
</evidence>
<protein>
    <submittedName>
        <fullName evidence="2">Uncharacterized protein</fullName>
    </submittedName>
</protein>
<evidence type="ECO:0000256" key="1">
    <source>
        <dbReference type="SAM" id="Phobius"/>
    </source>
</evidence>
<name>A0A1P9WS23_9BACT</name>
<keyword evidence="3" id="KW-1185">Reference proteome</keyword>
<feature type="transmembrane region" description="Helical" evidence="1">
    <location>
        <begin position="34"/>
        <end position="55"/>
    </location>
</feature>
<accession>A0A1P9WS23</accession>